<evidence type="ECO:0000313" key="2">
    <source>
        <dbReference type="RefSeq" id="XP_027188904.1"/>
    </source>
</evidence>
<dbReference type="InterPro" id="IPR051596">
    <property type="entry name" value="Caulimoviridae_Movement"/>
</dbReference>
<protein>
    <submittedName>
        <fullName evidence="2">Uncharacterized protein LOC101493279 isoform X1</fullName>
    </submittedName>
</protein>
<organism evidence="1 2">
    <name type="scientific">Cicer arietinum</name>
    <name type="common">Chickpea</name>
    <name type="synonym">Garbanzo</name>
    <dbReference type="NCBI Taxonomy" id="3827"/>
    <lineage>
        <taxon>Eukaryota</taxon>
        <taxon>Viridiplantae</taxon>
        <taxon>Streptophyta</taxon>
        <taxon>Embryophyta</taxon>
        <taxon>Tracheophyta</taxon>
        <taxon>Spermatophyta</taxon>
        <taxon>Magnoliopsida</taxon>
        <taxon>eudicotyledons</taxon>
        <taxon>Gunneridae</taxon>
        <taxon>Pentapetalae</taxon>
        <taxon>rosids</taxon>
        <taxon>fabids</taxon>
        <taxon>Fabales</taxon>
        <taxon>Fabaceae</taxon>
        <taxon>Papilionoideae</taxon>
        <taxon>50 kb inversion clade</taxon>
        <taxon>NPAAA clade</taxon>
        <taxon>Hologalegina</taxon>
        <taxon>IRL clade</taxon>
        <taxon>Cicereae</taxon>
        <taxon>Cicer</taxon>
    </lineage>
</organism>
<sequence length="288" mass="33794">MLAYKLLSPHFNHTPIYSFFLSPQTFRHKVKKEENSSLLPLLFSCHFQFSSNRWYHLKIEQGHHSSLLMAAFYIVAPGNTTDDTEEEYSIVHFQYPNNYGIKKISTSEIYRQTLFSRFNFLKPYKIKILEANISVEKYKDVYLLSRDEIRSHRSKYNFLHIGLVQFSIANNFSSSREETINVSISLRDSKYSKFEDSILVRFDSDICKGDIKFNWFPNFSTRLSDLANSNALVVTIDSPDSVFLRVRYRVCYKLMEKSLKLDYLFENPMVEVDTEKTKVVVPKSNNQG</sequence>
<evidence type="ECO:0000313" key="1">
    <source>
        <dbReference type="Proteomes" id="UP000087171"/>
    </source>
</evidence>
<dbReference type="AlphaFoldDB" id="A0A3Q7X5E5"/>
<reference evidence="1" key="1">
    <citation type="journal article" date="2013" name="Nat. Biotechnol.">
        <title>Draft genome sequence of chickpea (Cicer arietinum) provides a resource for trait improvement.</title>
        <authorList>
            <person name="Varshney R.K."/>
            <person name="Song C."/>
            <person name="Saxena R.K."/>
            <person name="Azam S."/>
            <person name="Yu S."/>
            <person name="Sharpe A.G."/>
            <person name="Cannon S."/>
            <person name="Baek J."/>
            <person name="Rosen B.D."/>
            <person name="Tar'an B."/>
            <person name="Millan T."/>
            <person name="Zhang X."/>
            <person name="Ramsay L.D."/>
            <person name="Iwata A."/>
            <person name="Wang Y."/>
            <person name="Nelson W."/>
            <person name="Farmer A.D."/>
            <person name="Gaur P.M."/>
            <person name="Soderlund C."/>
            <person name="Penmetsa R.V."/>
            <person name="Xu C."/>
            <person name="Bharti A.K."/>
            <person name="He W."/>
            <person name="Winter P."/>
            <person name="Zhao S."/>
            <person name="Hane J.K."/>
            <person name="Carrasquilla-Garcia N."/>
            <person name="Condie J.A."/>
            <person name="Upadhyaya H.D."/>
            <person name="Luo M.C."/>
            <person name="Thudi M."/>
            <person name="Gowda C.L."/>
            <person name="Singh N.P."/>
            <person name="Lichtenzveig J."/>
            <person name="Gali K.K."/>
            <person name="Rubio J."/>
            <person name="Nadarajan N."/>
            <person name="Dolezel J."/>
            <person name="Bansal K.C."/>
            <person name="Xu X."/>
            <person name="Edwards D."/>
            <person name="Zhang G."/>
            <person name="Kahl G."/>
            <person name="Gil J."/>
            <person name="Singh K.B."/>
            <person name="Datta S.K."/>
            <person name="Jackson S.A."/>
            <person name="Wang J."/>
            <person name="Cook D.R."/>
        </authorList>
    </citation>
    <scope>NUCLEOTIDE SEQUENCE [LARGE SCALE GENOMIC DNA]</scope>
    <source>
        <strain evidence="1">cv. CDC Frontier</strain>
    </source>
</reference>
<dbReference type="Proteomes" id="UP000087171">
    <property type="component" value="Chromosome Ca3"/>
</dbReference>
<dbReference type="OrthoDB" id="1364490at2759"/>
<dbReference type="InterPro" id="IPR028919">
    <property type="entry name" value="Viral_movement"/>
</dbReference>
<reference evidence="2" key="2">
    <citation type="submission" date="2025-08" db="UniProtKB">
        <authorList>
            <consortium name="RefSeq"/>
        </authorList>
    </citation>
    <scope>IDENTIFICATION</scope>
    <source>
        <tissue evidence="2">Etiolated seedlings</tissue>
    </source>
</reference>
<accession>A0A3Q7X5E5</accession>
<dbReference type="PANTHER" id="PTHR47599">
    <property type="entry name" value="CELL-TO-CELL MOVEMENT PROTEIN"/>
    <property type="match status" value="1"/>
</dbReference>
<keyword evidence="1" id="KW-1185">Reference proteome</keyword>
<proteinExistence type="predicted"/>
<dbReference type="PANTHER" id="PTHR47599:SF4">
    <property type="entry name" value="POLYPROTEIN"/>
    <property type="match status" value="1"/>
</dbReference>
<dbReference type="RefSeq" id="XP_027188904.1">
    <property type="nucleotide sequence ID" value="XM_027333103.1"/>
</dbReference>
<gene>
    <name evidence="2" type="primary">LOC101493279</name>
</gene>
<name>A0A3Q7X5E5_CICAR</name>
<dbReference type="Pfam" id="PF01107">
    <property type="entry name" value="MP"/>
    <property type="match status" value="1"/>
</dbReference>